<comment type="caution">
    <text evidence="2">The sequence shown here is derived from an EMBL/GenBank/DDBJ whole genome shotgun (WGS) entry which is preliminary data.</text>
</comment>
<protein>
    <recommendedName>
        <fullName evidence="1">HD-GYP domain-containing protein</fullName>
    </recommendedName>
</protein>
<dbReference type="Gene3D" id="1.10.3210.10">
    <property type="entry name" value="Hypothetical protein af1432"/>
    <property type="match status" value="1"/>
</dbReference>
<dbReference type="CDD" id="cd00077">
    <property type="entry name" value="HDc"/>
    <property type="match status" value="1"/>
</dbReference>
<evidence type="ECO:0000259" key="1">
    <source>
        <dbReference type="PROSITE" id="PS51832"/>
    </source>
</evidence>
<reference evidence="3" key="1">
    <citation type="journal article" date="2019" name="Int. J. Syst. Evol. Microbiol.">
        <title>The Global Catalogue of Microorganisms (GCM) 10K type strain sequencing project: providing services to taxonomists for standard genome sequencing and annotation.</title>
        <authorList>
            <consortium name="The Broad Institute Genomics Platform"/>
            <consortium name="The Broad Institute Genome Sequencing Center for Infectious Disease"/>
            <person name="Wu L."/>
            <person name="Ma J."/>
        </authorList>
    </citation>
    <scope>NUCLEOTIDE SEQUENCE [LARGE SCALE GENOMIC DNA]</scope>
    <source>
        <strain evidence="3">KCTC 22558</strain>
    </source>
</reference>
<dbReference type="PANTHER" id="PTHR43155">
    <property type="entry name" value="CYCLIC DI-GMP PHOSPHODIESTERASE PA4108-RELATED"/>
    <property type="match status" value="1"/>
</dbReference>
<gene>
    <name evidence="2" type="ORF">GCM10008101_10120</name>
</gene>
<evidence type="ECO:0000313" key="2">
    <source>
        <dbReference type="EMBL" id="GGZ58392.1"/>
    </source>
</evidence>
<dbReference type="Pfam" id="PF11871">
    <property type="entry name" value="DUF3391"/>
    <property type="match status" value="1"/>
</dbReference>
<dbReference type="RefSeq" id="WP_189447424.1">
    <property type="nucleotide sequence ID" value="NZ_BMXY01000001.1"/>
</dbReference>
<dbReference type="PROSITE" id="PS51832">
    <property type="entry name" value="HD_GYP"/>
    <property type="match status" value="1"/>
</dbReference>
<keyword evidence="3" id="KW-1185">Reference proteome</keyword>
<dbReference type="EMBL" id="BMXY01000001">
    <property type="protein sequence ID" value="GGZ58392.1"/>
    <property type="molecule type" value="Genomic_DNA"/>
</dbReference>
<evidence type="ECO:0000313" key="3">
    <source>
        <dbReference type="Proteomes" id="UP000643403"/>
    </source>
</evidence>
<sequence length="420" mass="45875">MLSPKAEPGEFRQELRIRVEGLRAGMFVSALDRPWLGTGFAFEGVMLRSDDEVQRLRSLCRYVVVDIGRGDAPAPSFVELEVVEEPAPVAVPPARPGSARSFVARFFGQEVLAAGKAHDSLEAGVRDVIDSLRTGGKLDAEKLQQGVDTMLDSITRNPDALPWVMEMRRKGDYIYQHGIACSIWSAAFGRHLGYERDDLRELALGALLCDVGKVRLPADLLVKQGPLTDDEIRLLRSHRDESLAIIAATPGISPVVRQVVEHHHERHDGSGYPAGVRGAAIPMFARIAGLVDSYDAMVSQRPYAPSRSAHQAVMELYEARDVLFQAELVEQFIRTCGVYPTGTLVELSDGTVGVVMSINTLKRLRPTVMLLLDASKNPLAEFRLVDLAEVALDANGAPLNVRCGLAQGAYGIDRAALFLD</sequence>
<dbReference type="InterPro" id="IPR003607">
    <property type="entry name" value="HD/PDEase_dom"/>
</dbReference>
<dbReference type="SMART" id="SM00471">
    <property type="entry name" value="HDc"/>
    <property type="match status" value="1"/>
</dbReference>
<dbReference type="InterPro" id="IPR037522">
    <property type="entry name" value="HD_GYP_dom"/>
</dbReference>
<organism evidence="2 3">
    <name type="scientific">Cognatilysobacter xinjiangensis</name>
    <dbReference type="NCBI Taxonomy" id="546892"/>
    <lineage>
        <taxon>Bacteria</taxon>
        <taxon>Pseudomonadati</taxon>
        <taxon>Pseudomonadota</taxon>
        <taxon>Gammaproteobacteria</taxon>
        <taxon>Lysobacterales</taxon>
        <taxon>Lysobacteraceae</taxon>
        <taxon>Cognatilysobacter</taxon>
    </lineage>
</organism>
<dbReference type="PANTHER" id="PTHR43155:SF2">
    <property type="entry name" value="CYCLIC DI-GMP PHOSPHODIESTERASE PA4108"/>
    <property type="match status" value="1"/>
</dbReference>
<dbReference type="Pfam" id="PF13487">
    <property type="entry name" value="HD_5"/>
    <property type="match status" value="1"/>
</dbReference>
<feature type="domain" description="HD-GYP" evidence="1">
    <location>
        <begin position="152"/>
        <end position="348"/>
    </location>
</feature>
<dbReference type="Proteomes" id="UP000643403">
    <property type="component" value="Unassembled WGS sequence"/>
</dbReference>
<proteinExistence type="predicted"/>
<dbReference type="InterPro" id="IPR021812">
    <property type="entry name" value="DUF3391"/>
</dbReference>
<name>A0ABQ3BVC4_9GAMM</name>
<accession>A0ABQ3BVC4</accession>
<dbReference type="SUPFAM" id="SSF109604">
    <property type="entry name" value="HD-domain/PDEase-like"/>
    <property type="match status" value="1"/>
</dbReference>